<feature type="region of interest" description="Disordered" evidence="1">
    <location>
        <begin position="268"/>
        <end position="293"/>
    </location>
</feature>
<comment type="caution">
    <text evidence="3">The sequence shown here is derived from an EMBL/GenBank/DDBJ whole genome shotgun (WGS) entry which is preliminary data.</text>
</comment>
<reference evidence="4" key="1">
    <citation type="journal article" date="2020" name="Stud. Mycol.">
        <title>101 Dothideomycetes genomes: A test case for predicting lifestyles and emergence of pathogens.</title>
        <authorList>
            <person name="Haridas S."/>
            <person name="Albert R."/>
            <person name="Binder M."/>
            <person name="Bloem J."/>
            <person name="LaButti K."/>
            <person name="Salamov A."/>
            <person name="Andreopoulos B."/>
            <person name="Baker S."/>
            <person name="Barry K."/>
            <person name="Bills G."/>
            <person name="Bluhm B."/>
            <person name="Cannon C."/>
            <person name="Castanera R."/>
            <person name="Culley D."/>
            <person name="Daum C."/>
            <person name="Ezra D."/>
            <person name="Gonzalez J."/>
            <person name="Henrissat B."/>
            <person name="Kuo A."/>
            <person name="Liang C."/>
            <person name="Lipzen A."/>
            <person name="Lutzoni F."/>
            <person name="Magnuson J."/>
            <person name="Mondo S."/>
            <person name="Nolan M."/>
            <person name="Ohm R."/>
            <person name="Pangilinan J."/>
            <person name="Park H.-J."/>
            <person name="Ramirez L."/>
            <person name="Alfaro M."/>
            <person name="Sun H."/>
            <person name="Tritt A."/>
            <person name="Yoshinaga Y."/>
            <person name="Zwiers L.-H."/>
            <person name="Turgeon B."/>
            <person name="Goodwin S."/>
            <person name="Spatafora J."/>
            <person name="Crous P."/>
            <person name="Grigoriev I."/>
        </authorList>
    </citation>
    <scope>NUCLEOTIDE SEQUENCE [LARGE SCALE GENOMIC DNA]</scope>
    <source>
        <strain evidence="4">CBS 304.66</strain>
    </source>
</reference>
<feature type="transmembrane region" description="Helical" evidence="2">
    <location>
        <begin position="12"/>
        <end position="30"/>
    </location>
</feature>
<accession>A0A9P4KG87</accession>
<gene>
    <name evidence="3" type="ORF">CC78DRAFT_541539</name>
</gene>
<protein>
    <submittedName>
        <fullName evidence="3">Uncharacterized protein</fullName>
    </submittedName>
</protein>
<name>A0A9P4KG87_9PLEO</name>
<feature type="transmembrane region" description="Helical" evidence="2">
    <location>
        <begin position="130"/>
        <end position="151"/>
    </location>
</feature>
<dbReference type="EMBL" id="ML986590">
    <property type="protein sequence ID" value="KAF2267591.1"/>
    <property type="molecule type" value="Genomic_DNA"/>
</dbReference>
<evidence type="ECO:0000313" key="3">
    <source>
        <dbReference type="EMBL" id="KAF2267591.1"/>
    </source>
</evidence>
<proteinExistence type="predicted"/>
<organism evidence="3 4">
    <name type="scientific">Lojkania enalia</name>
    <dbReference type="NCBI Taxonomy" id="147567"/>
    <lineage>
        <taxon>Eukaryota</taxon>
        <taxon>Fungi</taxon>
        <taxon>Dikarya</taxon>
        <taxon>Ascomycota</taxon>
        <taxon>Pezizomycotina</taxon>
        <taxon>Dothideomycetes</taxon>
        <taxon>Pleosporomycetidae</taxon>
        <taxon>Pleosporales</taxon>
        <taxon>Pleosporales incertae sedis</taxon>
        <taxon>Lojkania</taxon>
    </lineage>
</organism>
<evidence type="ECO:0000256" key="2">
    <source>
        <dbReference type="SAM" id="Phobius"/>
    </source>
</evidence>
<keyword evidence="2" id="KW-1133">Transmembrane helix</keyword>
<dbReference type="Proteomes" id="UP000800093">
    <property type="component" value="Unassembled WGS sequence"/>
</dbReference>
<dbReference type="AlphaFoldDB" id="A0A9P4KG87"/>
<sequence length="304" mass="32578">MVSVCVCLGRRGLPIAFSSFLPGSLFIVILRRGGLSSAASRETRERAKAWGAFIHGGQAGDPALGLPYKRWSGYDWLPPNTVIHTDIADTGHTLLATARCRPSRPANEHLEMPAPALHRFRISAGPRLSLLYNVYAMLAATGVPLIVGALLPSSQLSRGRTRHRVPVSEQPTSQSCDTRARRIMNGTALFPSSDDERASFRLIVLCWDGGRTSGIAKALVGDLICTMAAGWSSFSGHGFEARSGRIVERPQLNGDRFDGAQSVAWAPGGEWLPRTRAPTSNDSAHGSVPASPPCTPCTTLPCAR</sequence>
<keyword evidence="2" id="KW-0472">Membrane</keyword>
<evidence type="ECO:0000313" key="4">
    <source>
        <dbReference type="Proteomes" id="UP000800093"/>
    </source>
</evidence>
<keyword evidence="2" id="KW-0812">Transmembrane</keyword>
<evidence type="ECO:0000256" key="1">
    <source>
        <dbReference type="SAM" id="MobiDB-lite"/>
    </source>
</evidence>
<keyword evidence="4" id="KW-1185">Reference proteome</keyword>